<dbReference type="InterPro" id="IPR038404">
    <property type="entry name" value="TRAP_DctP_sf"/>
</dbReference>
<dbReference type="InterPro" id="IPR018389">
    <property type="entry name" value="DctP_fam"/>
</dbReference>
<keyword evidence="6" id="KW-1185">Reference proteome</keyword>
<evidence type="ECO:0000256" key="1">
    <source>
        <dbReference type="ARBA" id="ARBA00004196"/>
    </source>
</evidence>
<dbReference type="NCBIfam" id="NF037995">
    <property type="entry name" value="TRAP_S1"/>
    <property type="match status" value="1"/>
</dbReference>
<dbReference type="GO" id="GO:0055085">
    <property type="term" value="P:transmembrane transport"/>
    <property type="evidence" value="ECO:0007669"/>
    <property type="project" value="InterPro"/>
</dbReference>
<evidence type="ECO:0000256" key="2">
    <source>
        <dbReference type="ARBA" id="ARBA00009023"/>
    </source>
</evidence>
<dbReference type="PROSITE" id="PS51318">
    <property type="entry name" value="TAT"/>
    <property type="match status" value="1"/>
</dbReference>
<protein>
    <submittedName>
        <fullName evidence="5">TRAP dicarboxylate transporter, DctP subunit</fullName>
    </submittedName>
</protein>
<dbReference type="RefSeq" id="WP_015930014.1">
    <property type="nucleotide sequence ID" value="NC_011894.1"/>
</dbReference>
<dbReference type="CDD" id="cd13603">
    <property type="entry name" value="PBP2_TRAP_Siap_TeaA_like"/>
    <property type="match status" value="1"/>
</dbReference>
<dbReference type="PANTHER" id="PTHR33376">
    <property type="match status" value="1"/>
</dbReference>
<dbReference type="HOGENOM" id="CLU_036176_1_1_5"/>
<dbReference type="PANTHER" id="PTHR33376:SF4">
    <property type="entry name" value="SIALIC ACID-BINDING PERIPLASMIC PROTEIN SIAP"/>
    <property type="match status" value="1"/>
</dbReference>
<dbReference type="Pfam" id="PF03480">
    <property type="entry name" value="DctP"/>
    <property type="match status" value="1"/>
</dbReference>
<dbReference type="eggNOG" id="COG1638">
    <property type="taxonomic scope" value="Bacteria"/>
</dbReference>
<dbReference type="Proteomes" id="UP000008207">
    <property type="component" value="Chromosome"/>
</dbReference>
<evidence type="ECO:0000313" key="6">
    <source>
        <dbReference type="Proteomes" id="UP000008207"/>
    </source>
</evidence>
<keyword evidence="4" id="KW-0732">Signal</keyword>
<keyword evidence="3" id="KW-0813">Transport</keyword>
<gene>
    <name evidence="5" type="ordered locus">Mnod_3438</name>
</gene>
<reference evidence="5 6" key="1">
    <citation type="submission" date="2009-01" db="EMBL/GenBank/DDBJ databases">
        <title>Complete sequence of chromosome of Methylobacterium nodulans ORS 2060.</title>
        <authorList>
            <consortium name="US DOE Joint Genome Institute"/>
            <person name="Lucas S."/>
            <person name="Copeland A."/>
            <person name="Lapidus A."/>
            <person name="Glavina del Rio T."/>
            <person name="Dalin E."/>
            <person name="Tice H."/>
            <person name="Bruce D."/>
            <person name="Goodwin L."/>
            <person name="Pitluck S."/>
            <person name="Sims D."/>
            <person name="Brettin T."/>
            <person name="Detter J.C."/>
            <person name="Han C."/>
            <person name="Larimer F."/>
            <person name="Land M."/>
            <person name="Hauser L."/>
            <person name="Kyrpides N."/>
            <person name="Ivanova N."/>
            <person name="Marx C.J."/>
            <person name="Richardson P."/>
        </authorList>
    </citation>
    <scope>NUCLEOTIDE SEQUENCE [LARGE SCALE GENOMIC DNA]</scope>
    <source>
        <strain evidence="6">LMG 21967 / CNCM I-2342 / ORS 2060</strain>
    </source>
</reference>
<organism evidence="5 6">
    <name type="scientific">Methylobacterium nodulans (strain LMG 21967 / CNCM I-2342 / ORS 2060)</name>
    <dbReference type="NCBI Taxonomy" id="460265"/>
    <lineage>
        <taxon>Bacteria</taxon>
        <taxon>Pseudomonadati</taxon>
        <taxon>Pseudomonadota</taxon>
        <taxon>Alphaproteobacteria</taxon>
        <taxon>Hyphomicrobiales</taxon>
        <taxon>Methylobacteriaceae</taxon>
        <taxon>Methylobacterium</taxon>
    </lineage>
</organism>
<evidence type="ECO:0000256" key="3">
    <source>
        <dbReference type="ARBA" id="ARBA00022448"/>
    </source>
</evidence>
<dbReference type="PIRSF" id="PIRSF006470">
    <property type="entry name" value="DctB"/>
    <property type="match status" value="1"/>
</dbReference>
<dbReference type="NCBIfam" id="TIGR00787">
    <property type="entry name" value="dctP"/>
    <property type="match status" value="1"/>
</dbReference>
<evidence type="ECO:0000256" key="4">
    <source>
        <dbReference type="ARBA" id="ARBA00022729"/>
    </source>
</evidence>
<dbReference type="EMBL" id="CP001349">
    <property type="protein sequence ID" value="ACL58352.1"/>
    <property type="molecule type" value="Genomic_DNA"/>
</dbReference>
<sequence>MTIILSRRRFATLGATAVIGAALPLRYARAAEFTFKWGTNVPETHPLNVHARKAAAALQEATGGRVELQLFPNNQLGGDSDMFSQLRSGALECFTLSGVNVLSTLIPAAAISGVGFAFKDYPTLWRALDGRLGEHLRGQIGKAGLVVMEKIWDNGFRQITTSTRPVVTPADLKGMKIRVPVSALWTSLFKSLGASPTGINFAEVYSALQTKIVDGQENPPAIISAAKLYEVQKYCSLTNHMWDGWWFLMNRRAWGQLPPDLQETFARVVNAAALAERQEVARQNDSLKTDLAAKGLIFNEVDPAPFRETLTKSGFYKDWKAKFGPEAWAILEDSTGELA</sequence>
<evidence type="ECO:0000313" key="5">
    <source>
        <dbReference type="EMBL" id="ACL58352.1"/>
    </source>
</evidence>
<comment type="subcellular location">
    <subcellularLocation>
        <location evidence="1">Cell envelope</location>
    </subcellularLocation>
</comment>
<dbReference type="InterPro" id="IPR004682">
    <property type="entry name" value="TRAP_DctP"/>
</dbReference>
<proteinExistence type="inferred from homology"/>
<dbReference type="KEGG" id="mno:Mnod_3438"/>
<dbReference type="GO" id="GO:0030288">
    <property type="term" value="C:outer membrane-bounded periplasmic space"/>
    <property type="evidence" value="ECO:0007669"/>
    <property type="project" value="InterPro"/>
</dbReference>
<name>B8IMG6_METNO</name>
<dbReference type="Gene3D" id="3.40.190.170">
    <property type="entry name" value="Bacterial extracellular solute-binding protein, family 7"/>
    <property type="match status" value="1"/>
</dbReference>
<comment type="similarity">
    <text evidence="2">Belongs to the bacterial solute-binding protein 7 family.</text>
</comment>
<dbReference type="OrthoDB" id="8012379at2"/>
<dbReference type="InterPro" id="IPR006311">
    <property type="entry name" value="TAT_signal"/>
</dbReference>
<dbReference type="AlphaFoldDB" id="B8IMG6"/>
<dbReference type="STRING" id="460265.Mnod_3438"/>
<accession>B8IMG6</accession>